<name>A0A9P4J184_9PEZI</name>
<keyword evidence="1" id="KW-0472">Membrane</keyword>
<keyword evidence="4" id="KW-1185">Reference proteome</keyword>
<keyword evidence="1" id="KW-1133">Transmembrane helix</keyword>
<feature type="chain" id="PRO_5040377133" description="DUF11 domain-containing protein" evidence="2">
    <location>
        <begin position="19"/>
        <end position="187"/>
    </location>
</feature>
<proteinExistence type="predicted"/>
<dbReference type="Proteomes" id="UP000799439">
    <property type="component" value="Unassembled WGS sequence"/>
</dbReference>
<organism evidence="3 4">
    <name type="scientific">Myriangium duriaei CBS 260.36</name>
    <dbReference type="NCBI Taxonomy" id="1168546"/>
    <lineage>
        <taxon>Eukaryota</taxon>
        <taxon>Fungi</taxon>
        <taxon>Dikarya</taxon>
        <taxon>Ascomycota</taxon>
        <taxon>Pezizomycotina</taxon>
        <taxon>Dothideomycetes</taxon>
        <taxon>Dothideomycetidae</taxon>
        <taxon>Myriangiales</taxon>
        <taxon>Myriangiaceae</taxon>
        <taxon>Myriangium</taxon>
    </lineage>
</organism>
<evidence type="ECO:0000256" key="1">
    <source>
        <dbReference type="SAM" id="Phobius"/>
    </source>
</evidence>
<evidence type="ECO:0000313" key="3">
    <source>
        <dbReference type="EMBL" id="KAF2153607.1"/>
    </source>
</evidence>
<feature type="signal peptide" evidence="2">
    <location>
        <begin position="1"/>
        <end position="18"/>
    </location>
</feature>
<keyword evidence="2" id="KW-0732">Signal</keyword>
<keyword evidence="1" id="KW-0812">Transmembrane</keyword>
<protein>
    <recommendedName>
        <fullName evidence="5">DUF11 domain-containing protein</fullName>
    </recommendedName>
</protein>
<feature type="transmembrane region" description="Helical" evidence="1">
    <location>
        <begin position="167"/>
        <end position="186"/>
    </location>
</feature>
<gene>
    <name evidence="3" type="ORF">K461DRAFT_312941</name>
</gene>
<comment type="caution">
    <text evidence="3">The sequence shown here is derived from an EMBL/GenBank/DDBJ whole genome shotgun (WGS) entry which is preliminary data.</text>
</comment>
<accession>A0A9P4J184</accession>
<dbReference type="EMBL" id="ML996085">
    <property type="protein sequence ID" value="KAF2153607.1"/>
    <property type="molecule type" value="Genomic_DNA"/>
</dbReference>
<evidence type="ECO:0000256" key="2">
    <source>
        <dbReference type="SAM" id="SignalP"/>
    </source>
</evidence>
<evidence type="ECO:0008006" key="5">
    <source>
        <dbReference type="Google" id="ProtNLM"/>
    </source>
</evidence>
<sequence length="187" mass="18608">MRIPQVLSLSTLVAGALAQTSTTKLFLGTGLDIIASVLNTEIESITFTASVVDANKAATTYALGVSNVPFSETITSAASTFQGALSGSTAGVSASCTETCTIASNTATCSVGGTAKGATLDVVLPTGAPVAVTNVRQVVITAGLDKLNAAPTTEPGKSAASPQFGTFDSLIMVPMLAMAAGFAMIIL</sequence>
<reference evidence="3" key="1">
    <citation type="journal article" date="2020" name="Stud. Mycol.">
        <title>101 Dothideomycetes genomes: a test case for predicting lifestyles and emergence of pathogens.</title>
        <authorList>
            <person name="Haridas S."/>
            <person name="Albert R."/>
            <person name="Binder M."/>
            <person name="Bloem J."/>
            <person name="Labutti K."/>
            <person name="Salamov A."/>
            <person name="Andreopoulos B."/>
            <person name="Baker S."/>
            <person name="Barry K."/>
            <person name="Bills G."/>
            <person name="Bluhm B."/>
            <person name="Cannon C."/>
            <person name="Castanera R."/>
            <person name="Culley D."/>
            <person name="Daum C."/>
            <person name="Ezra D."/>
            <person name="Gonzalez J."/>
            <person name="Henrissat B."/>
            <person name="Kuo A."/>
            <person name="Liang C."/>
            <person name="Lipzen A."/>
            <person name="Lutzoni F."/>
            <person name="Magnuson J."/>
            <person name="Mondo S."/>
            <person name="Nolan M."/>
            <person name="Ohm R."/>
            <person name="Pangilinan J."/>
            <person name="Park H.-J."/>
            <person name="Ramirez L."/>
            <person name="Alfaro M."/>
            <person name="Sun H."/>
            <person name="Tritt A."/>
            <person name="Yoshinaga Y."/>
            <person name="Zwiers L.-H."/>
            <person name="Turgeon B."/>
            <person name="Goodwin S."/>
            <person name="Spatafora J."/>
            <person name="Crous P."/>
            <person name="Grigoriev I."/>
        </authorList>
    </citation>
    <scope>NUCLEOTIDE SEQUENCE</scope>
    <source>
        <strain evidence="3">CBS 260.36</strain>
    </source>
</reference>
<evidence type="ECO:0000313" key="4">
    <source>
        <dbReference type="Proteomes" id="UP000799439"/>
    </source>
</evidence>
<dbReference type="AlphaFoldDB" id="A0A9P4J184"/>